<feature type="transmembrane region" description="Helical" evidence="1">
    <location>
        <begin position="36"/>
        <end position="58"/>
    </location>
</feature>
<dbReference type="AlphaFoldDB" id="A0A1Y6K4M5"/>
<dbReference type="InterPro" id="IPR046492">
    <property type="entry name" value="DUF6585"/>
</dbReference>
<sequence>MTQTNLKHPSNADPRRDQLGNILENHPVQNQGLRRWLTVFLGGLTVLASIGFIVLLGINTWDRINIHGRAVLLNVIFYPAILYAGMLIAGVLAISLAVLFWQDGVTLYEKGMVQIKAKRTRSWLYADTTRFDSHISRISFGGSTVSLRVKIILENADRQRLVIRNRYRKILEMIENLRGKILPELIRKCQDRLLMGEKLYFHKHLQVDQNRIFIKMVEFPNNKINLSLQNQFLTLREKDNPKKVLLKLHCHRVRNFDVLIDLLDTLPGEGDLSSFR</sequence>
<keyword evidence="3" id="KW-1185">Reference proteome</keyword>
<keyword evidence="1" id="KW-1133">Transmembrane helix</keyword>
<dbReference type="Pfam" id="PF20226">
    <property type="entry name" value="DUF6585"/>
    <property type="match status" value="1"/>
</dbReference>
<proteinExistence type="predicted"/>
<evidence type="ECO:0000256" key="1">
    <source>
        <dbReference type="SAM" id="Phobius"/>
    </source>
</evidence>
<evidence type="ECO:0000313" key="2">
    <source>
        <dbReference type="EMBL" id="SMX54645.1"/>
    </source>
</evidence>
<dbReference type="Proteomes" id="UP000195514">
    <property type="component" value="Chromosome I"/>
</dbReference>
<evidence type="ECO:0000313" key="3">
    <source>
        <dbReference type="Proteomes" id="UP000195514"/>
    </source>
</evidence>
<keyword evidence="1" id="KW-0472">Membrane</keyword>
<organism evidence="2 3">
    <name type="scientific">Candidatus Brevifilum fermentans</name>
    <dbReference type="NCBI Taxonomy" id="1986204"/>
    <lineage>
        <taxon>Bacteria</taxon>
        <taxon>Bacillati</taxon>
        <taxon>Chloroflexota</taxon>
        <taxon>Anaerolineae</taxon>
        <taxon>Anaerolineales</taxon>
        <taxon>Anaerolineaceae</taxon>
        <taxon>Candidatus Brevifilum</taxon>
    </lineage>
</organism>
<name>A0A1Y6K4M5_9CHLR</name>
<reference evidence="3" key="1">
    <citation type="submission" date="2017-05" db="EMBL/GenBank/DDBJ databases">
        <authorList>
            <person name="Kirkegaard R."/>
            <person name="Mcilroy J S."/>
        </authorList>
    </citation>
    <scope>NUCLEOTIDE SEQUENCE [LARGE SCALE GENOMIC DNA]</scope>
</reference>
<accession>A0A1Y6K4M5</accession>
<keyword evidence="1" id="KW-0812">Transmembrane</keyword>
<dbReference type="EMBL" id="LT859958">
    <property type="protein sequence ID" value="SMX54645.1"/>
    <property type="molecule type" value="Genomic_DNA"/>
</dbReference>
<feature type="transmembrane region" description="Helical" evidence="1">
    <location>
        <begin position="70"/>
        <end position="101"/>
    </location>
</feature>
<protein>
    <submittedName>
        <fullName evidence="2">Uncharacterized protein</fullName>
    </submittedName>
</protein>
<gene>
    <name evidence="2" type="ORF">CFX1CAM_1580</name>
</gene>
<dbReference type="KEGG" id="abat:CFX1CAM_1580"/>
<dbReference type="RefSeq" id="WP_087862471.1">
    <property type="nucleotide sequence ID" value="NZ_LT859958.1"/>
</dbReference>